<evidence type="ECO:0000256" key="1">
    <source>
        <dbReference type="ARBA" id="ARBA00000707"/>
    </source>
</evidence>
<dbReference type="PANTHER" id="PTHR13367:SF34">
    <property type="match status" value="1"/>
</dbReference>
<dbReference type="AlphaFoldDB" id="A0A2C5XUE4"/>
<dbReference type="Pfam" id="PF12340">
    <property type="entry name" value="DUF3638"/>
    <property type="match status" value="1"/>
</dbReference>
<evidence type="ECO:0000259" key="9">
    <source>
        <dbReference type="Pfam" id="PF12359"/>
    </source>
</evidence>
<keyword evidence="11" id="KW-1185">Reference proteome</keyword>
<organism evidence="10 11">
    <name type="scientific">Ophiocordyceps australis</name>
    <dbReference type="NCBI Taxonomy" id="1399860"/>
    <lineage>
        <taxon>Eukaryota</taxon>
        <taxon>Fungi</taxon>
        <taxon>Dikarya</taxon>
        <taxon>Ascomycota</taxon>
        <taxon>Pezizomycotina</taxon>
        <taxon>Sordariomycetes</taxon>
        <taxon>Hypocreomycetidae</taxon>
        <taxon>Hypocreales</taxon>
        <taxon>Ophiocordycipitaceae</taxon>
        <taxon>Ophiocordyceps</taxon>
    </lineage>
</organism>
<comment type="caution">
    <text evidence="10">The sequence shown here is derived from an EMBL/GenBank/DDBJ whole genome shotgun (WGS) entry which is preliminary data.</text>
</comment>
<proteinExistence type="predicted"/>
<dbReference type="EMBL" id="NJET01000125">
    <property type="protein sequence ID" value="PHH60875.1"/>
    <property type="molecule type" value="Genomic_DNA"/>
</dbReference>
<dbReference type="GO" id="GO:0004843">
    <property type="term" value="F:cysteine-type deubiquitinase activity"/>
    <property type="evidence" value="ECO:0007669"/>
    <property type="project" value="UniProtKB-EC"/>
</dbReference>
<name>A0A2C5XUE4_9HYPO</name>
<reference evidence="10 11" key="1">
    <citation type="submission" date="2017-06" db="EMBL/GenBank/DDBJ databases">
        <title>Ant-infecting Ophiocordyceps genomes reveal a high diversity of potential behavioral manipulation genes and a possible major role for enterotoxins.</title>
        <authorList>
            <person name="De Bekker C."/>
            <person name="Evans H.C."/>
            <person name="Brachmann A."/>
            <person name="Hughes D.P."/>
        </authorList>
    </citation>
    <scope>NUCLEOTIDE SEQUENCE [LARGE SCALE GENOMIC DNA]</scope>
    <source>
        <strain evidence="10 11">Map64</strain>
    </source>
</reference>
<evidence type="ECO:0000256" key="4">
    <source>
        <dbReference type="ARBA" id="ARBA00022786"/>
    </source>
</evidence>
<accession>A0A2C5XUE4</accession>
<sequence length="978" mass="109789">MMAPRRTPRFFLGQLRQVRWKLLSEDWKRAIVAKTDLLKELANPGHTNWDPLEFPESLLLEVESNLMIRSNQEDIASIMRAPPRNGNAVMQLNMGEGKSAVIVPIVAAHLADGKKLVRVIVAKPQAKELHRILVAKLSGLLNHQIYQMPISRSVDPSASEIESIWDMCRECMRNGGVLLVQPEHILSFQLMAIERQLVKDNTKGSIQLDMQQFFTSYTRDVVDESDENFSVKFEVVYTIGDQVPVEFSPFRWVLIQRLLTFVACAAPLVKQELPQSIEVASCEAGRFPRTRILRQDGLELLLKLVAQDLTNVGLPGFPLSRWSAAVRGQILEYISRADLSLEQIVAVEDQSGFMTPTTQDAMLLLRGLLAGGLLEFVLTKKRWRVNYGPARDRYPLTRLAVPYRAKDDPAPRSEFGHTDAVILFTCLSYYYQGLSDAELVLAFGHLRQSDQAEEEYHGALIFPHLKQAKSVVDYFLSHLVFAKEMREFANKLSASGWDIGQEKKHPTTGFSSTNDSKQLLPLDVKHLDLDGQKHTNALVLHHLLQPENDVTRIPHSDEGVCQALLGVMHDLNRPVQVLLDVGAQILELTNLEVAKAWLNSVADDEKEAVVFFNDADELCVLDRLGQVQALHTSPYEQQLDVCLVFLDEAHTRGTDLKLPTHYRAAVTLGANLTKDKLIQACMRMRKLGKGQSVVFCVSDEIHGKICAAINKPRGTAISVSDVLLWSICETHADIRRGLPLWAMQGARFERQRAIWADVARGEGMEMSATDAGRFLEQERQTLAERYQPSRKGQRCGLVLEAPLDAASRDRISQINQRCASFKIVDYATSALEEEQERELAPEVEKEKQIERPPAAKPRRHQIDPALGRFIATGRLPTSFSVFIPAFRALANTSIAAHLNLNVLPHTLRVTRDFVQTVELCSSPCADLYLRPVQYILSTTNASGTVQNLVIISPHEAQELLPNLEQDTRVTLHIYSPLS</sequence>
<dbReference type="EC" id="3.4.19.12" evidence="2"/>
<comment type="catalytic activity">
    <reaction evidence="1">
        <text>Thiol-dependent hydrolysis of ester, thioester, amide, peptide and isopeptide bonds formed by the C-terminal Gly of ubiquitin (a 76-residue protein attached to proteins as an intracellular targeting signal).</text>
        <dbReference type="EC" id="3.4.19.12"/>
    </reaction>
</comment>
<feature type="domain" description="DUF3645" evidence="9">
    <location>
        <begin position="392"/>
        <end position="425"/>
    </location>
</feature>
<evidence type="ECO:0000313" key="11">
    <source>
        <dbReference type="Proteomes" id="UP000226192"/>
    </source>
</evidence>
<dbReference type="Pfam" id="PF12359">
    <property type="entry name" value="DUF3645"/>
    <property type="match status" value="1"/>
</dbReference>
<evidence type="ECO:0000256" key="6">
    <source>
        <dbReference type="ARBA" id="ARBA00022807"/>
    </source>
</evidence>
<dbReference type="Proteomes" id="UP000226192">
    <property type="component" value="Unassembled WGS sequence"/>
</dbReference>
<dbReference type="GO" id="GO:0006508">
    <property type="term" value="P:proteolysis"/>
    <property type="evidence" value="ECO:0007669"/>
    <property type="project" value="UniProtKB-KW"/>
</dbReference>
<protein>
    <recommendedName>
        <fullName evidence="2">ubiquitinyl hydrolase 1</fullName>
        <ecNumber evidence="2">3.4.19.12</ecNumber>
    </recommendedName>
</protein>
<dbReference type="PANTHER" id="PTHR13367">
    <property type="entry name" value="UBIQUITIN THIOESTERASE"/>
    <property type="match status" value="1"/>
</dbReference>
<evidence type="ECO:0000259" key="8">
    <source>
        <dbReference type="Pfam" id="PF12340"/>
    </source>
</evidence>
<evidence type="ECO:0000256" key="5">
    <source>
        <dbReference type="ARBA" id="ARBA00022801"/>
    </source>
</evidence>
<dbReference type="InterPro" id="IPR022099">
    <property type="entry name" value="DUF3638"/>
</dbReference>
<feature type="compositionally biased region" description="Basic and acidic residues" evidence="7">
    <location>
        <begin position="837"/>
        <end position="850"/>
    </location>
</feature>
<dbReference type="OrthoDB" id="3182339at2759"/>
<dbReference type="InterPro" id="IPR022105">
    <property type="entry name" value="DUF3645"/>
</dbReference>
<evidence type="ECO:0000256" key="2">
    <source>
        <dbReference type="ARBA" id="ARBA00012759"/>
    </source>
</evidence>
<evidence type="ECO:0000256" key="3">
    <source>
        <dbReference type="ARBA" id="ARBA00022670"/>
    </source>
</evidence>
<evidence type="ECO:0000313" key="10">
    <source>
        <dbReference type="EMBL" id="PHH60875.1"/>
    </source>
</evidence>
<keyword evidence="3" id="KW-0645">Protease</keyword>
<evidence type="ECO:0000256" key="7">
    <source>
        <dbReference type="SAM" id="MobiDB-lite"/>
    </source>
</evidence>
<gene>
    <name evidence="10" type="ORF">CDD81_1080</name>
</gene>
<keyword evidence="6" id="KW-0788">Thiol protease</keyword>
<keyword evidence="4" id="KW-0833">Ubl conjugation pathway</keyword>
<dbReference type="STRING" id="1399860.A0A2C5XUE4"/>
<keyword evidence="5" id="KW-0378">Hydrolase</keyword>
<dbReference type="InterPro" id="IPR051346">
    <property type="entry name" value="OTU_Deubiquitinase"/>
</dbReference>
<feature type="domain" description="DUF3638" evidence="8">
    <location>
        <begin position="46"/>
        <end position="266"/>
    </location>
</feature>
<feature type="region of interest" description="Disordered" evidence="7">
    <location>
        <begin position="835"/>
        <end position="858"/>
    </location>
</feature>